<dbReference type="InterPro" id="IPR003012">
    <property type="entry name" value="Tet_transcr_reg_TetR"/>
</dbReference>
<keyword evidence="2" id="KW-0805">Transcription regulation</keyword>
<dbReference type="Proteomes" id="UP000188342">
    <property type="component" value="Unassembled WGS sequence"/>
</dbReference>
<evidence type="ECO:0000256" key="4">
    <source>
        <dbReference type="ARBA" id="ARBA00023163"/>
    </source>
</evidence>
<evidence type="ECO:0000256" key="1">
    <source>
        <dbReference type="ARBA" id="ARBA00022491"/>
    </source>
</evidence>
<evidence type="ECO:0000259" key="6">
    <source>
        <dbReference type="PROSITE" id="PS50977"/>
    </source>
</evidence>
<dbReference type="Gene3D" id="1.10.357.10">
    <property type="entry name" value="Tetracycline Repressor, domain 2"/>
    <property type="match status" value="1"/>
</dbReference>
<dbReference type="PANTHER" id="PTHR30055:SF151">
    <property type="entry name" value="TRANSCRIPTIONAL REGULATORY PROTEIN"/>
    <property type="match status" value="1"/>
</dbReference>
<evidence type="ECO:0000313" key="8">
    <source>
        <dbReference type="Proteomes" id="UP000188342"/>
    </source>
</evidence>
<dbReference type="InterPro" id="IPR050109">
    <property type="entry name" value="HTH-type_TetR-like_transc_reg"/>
</dbReference>
<evidence type="ECO:0000313" key="7">
    <source>
        <dbReference type="EMBL" id="SJN43510.1"/>
    </source>
</evidence>
<dbReference type="RefSeq" id="WP_094765827.1">
    <property type="nucleotide sequence ID" value="NZ_FUKQ01000052.1"/>
</dbReference>
<dbReference type="EMBL" id="FUKQ01000052">
    <property type="protein sequence ID" value="SJN43510.1"/>
    <property type="molecule type" value="Genomic_DNA"/>
</dbReference>
<dbReference type="OrthoDB" id="2570341at2"/>
<dbReference type="PRINTS" id="PR00400">
    <property type="entry name" value="TETREPRESSOR"/>
</dbReference>
<dbReference type="PANTHER" id="PTHR30055">
    <property type="entry name" value="HTH-TYPE TRANSCRIPTIONAL REGULATOR RUTR"/>
    <property type="match status" value="1"/>
</dbReference>
<keyword evidence="1" id="KW-0678">Repressor</keyword>
<evidence type="ECO:0000256" key="3">
    <source>
        <dbReference type="ARBA" id="ARBA00023125"/>
    </source>
</evidence>
<dbReference type="InterPro" id="IPR036271">
    <property type="entry name" value="Tet_transcr_reg_TetR-rel_C_sf"/>
</dbReference>
<dbReference type="InterPro" id="IPR004111">
    <property type="entry name" value="Repressor_TetR_C"/>
</dbReference>
<dbReference type="GO" id="GO:0045892">
    <property type="term" value="P:negative regulation of DNA-templated transcription"/>
    <property type="evidence" value="ECO:0007669"/>
    <property type="project" value="InterPro"/>
</dbReference>
<evidence type="ECO:0000256" key="5">
    <source>
        <dbReference type="PROSITE-ProRule" id="PRU00335"/>
    </source>
</evidence>
<keyword evidence="4" id="KW-0804">Transcription</keyword>
<reference evidence="7 8" key="1">
    <citation type="submission" date="2017-02" db="EMBL/GenBank/DDBJ databases">
        <authorList>
            <person name="Peterson S.W."/>
        </authorList>
    </citation>
    <scope>NUCLEOTIDE SEQUENCE [LARGE SCALE GENOMIC DNA]</scope>
    <source>
        <strain evidence="7 8">LSP_Lj1</strain>
    </source>
</reference>
<dbReference type="InterPro" id="IPR009057">
    <property type="entry name" value="Homeodomain-like_sf"/>
</dbReference>
<keyword evidence="8" id="KW-1185">Reference proteome</keyword>
<dbReference type="SUPFAM" id="SSF46689">
    <property type="entry name" value="Homeodomain-like"/>
    <property type="match status" value="1"/>
</dbReference>
<evidence type="ECO:0000256" key="2">
    <source>
        <dbReference type="ARBA" id="ARBA00023015"/>
    </source>
</evidence>
<dbReference type="GO" id="GO:0000976">
    <property type="term" value="F:transcription cis-regulatory region binding"/>
    <property type="evidence" value="ECO:0007669"/>
    <property type="project" value="TreeGrafter"/>
</dbReference>
<sequence>MASPPPTRWAPRYCCRRNIWIPIVFHPCANVGNGILHTDPNTKVIQTAILLPVCGWVMWHDRVLFFTRSQHPTGDAMTPRPASTSTAEVVRQAVALLDAEGPDAFSMRKLGAAMGVDPMTVYHHVPNKAALFDLVVDELWSGLAPAVDGGWQQQVASLAHELRRVLLEHPRLVQLVGARPMVAPRLLGLADELVARLDGQGLPPAQAMRLLDCVVAFTVGKVQAEVRQPVGGDGVAPEQALAAMTETAPHLARALATGYGWQPDDEFSNGLGALLAGWPVSSGSTAGS</sequence>
<organism evidence="7 8">
    <name type="scientific">Luteococcus japonicus LSP_Lj1</name>
    <dbReference type="NCBI Taxonomy" id="1255658"/>
    <lineage>
        <taxon>Bacteria</taxon>
        <taxon>Bacillati</taxon>
        <taxon>Actinomycetota</taxon>
        <taxon>Actinomycetes</taxon>
        <taxon>Propionibacteriales</taxon>
        <taxon>Propionibacteriaceae</taxon>
        <taxon>Luteococcus</taxon>
    </lineage>
</organism>
<name>A0A1R4KGR4_9ACTN</name>
<dbReference type="AlphaFoldDB" id="A0A1R4KGR4"/>
<dbReference type="PROSITE" id="PS50977">
    <property type="entry name" value="HTH_TETR_2"/>
    <property type="match status" value="1"/>
</dbReference>
<keyword evidence="3 5" id="KW-0238">DNA-binding</keyword>
<gene>
    <name evidence="7" type="ORF">FM114_14385</name>
</gene>
<feature type="DNA-binding region" description="H-T-H motif" evidence="5">
    <location>
        <begin position="106"/>
        <end position="125"/>
    </location>
</feature>
<dbReference type="InterPro" id="IPR001647">
    <property type="entry name" value="HTH_TetR"/>
</dbReference>
<dbReference type="GO" id="GO:0003700">
    <property type="term" value="F:DNA-binding transcription factor activity"/>
    <property type="evidence" value="ECO:0007669"/>
    <property type="project" value="TreeGrafter"/>
</dbReference>
<dbReference type="Pfam" id="PF00440">
    <property type="entry name" value="TetR_N"/>
    <property type="match status" value="1"/>
</dbReference>
<accession>A0A1R4KGR4</accession>
<dbReference type="GO" id="GO:0046677">
    <property type="term" value="P:response to antibiotic"/>
    <property type="evidence" value="ECO:0007669"/>
    <property type="project" value="InterPro"/>
</dbReference>
<dbReference type="Pfam" id="PF02909">
    <property type="entry name" value="TetR_C_1"/>
    <property type="match status" value="1"/>
</dbReference>
<dbReference type="SUPFAM" id="SSF48498">
    <property type="entry name" value="Tetracyclin repressor-like, C-terminal domain"/>
    <property type="match status" value="1"/>
</dbReference>
<feature type="domain" description="HTH tetR-type" evidence="6">
    <location>
        <begin position="83"/>
        <end position="143"/>
    </location>
</feature>
<proteinExistence type="predicted"/>
<protein>
    <submittedName>
        <fullName evidence="7">Transcriptional regulator, TetR family</fullName>
    </submittedName>
</protein>
<dbReference type="STRING" id="1255658.FM114_14385"/>